<feature type="domain" description="Heterokaryon incompatibility" evidence="1">
    <location>
        <begin position="46"/>
        <end position="246"/>
    </location>
</feature>
<dbReference type="Pfam" id="PF06985">
    <property type="entry name" value="HET"/>
    <property type="match status" value="1"/>
</dbReference>
<dbReference type="InterPro" id="IPR010730">
    <property type="entry name" value="HET"/>
</dbReference>
<keyword evidence="3" id="KW-1185">Reference proteome</keyword>
<organism evidence="2 3">
    <name type="scientific">Oculimacula yallundae</name>
    <dbReference type="NCBI Taxonomy" id="86028"/>
    <lineage>
        <taxon>Eukaryota</taxon>
        <taxon>Fungi</taxon>
        <taxon>Dikarya</taxon>
        <taxon>Ascomycota</taxon>
        <taxon>Pezizomycotina</taxon>
        <taxon>Leotiomycetes</taxon>
        <taxon>Helotiales</taxon>
        <taxon>Ploettnerulaceae</taxon>
        <taxon>Oculimacula</taxon>
    </lineage>
</organism>
<comment type="caution">
    <text evidence="2">The sequence shown here is derived from an EMBL/GenBank/DDBJ whole genome shotgun (WGS) entry which is preliminary data.</text>
</comment>
<reference evidence="2 3" key="1">
    <citation type="journal article" date="2024" name="Commun. Biol.">
        <title>Comparative genomic analysis of thermophilic fungi reveals convergent evolutionary adaptations and gene losses.</title>
        <authorList>
            <person name="Steindorff A.S."/>
            <person name="Aguilar-Pontes M.V."/>
            <person name="Robinson A.J."/>
            <person name="Andreopoulos B."/>
            <person name="LaButti K."/>
            <person name="Kuo A."/>
            <person name="Mondo S."/>
            <person name="Riley R."/>
            <person name="Otillar R."/>
            <person name="Haridas S."/>
            <person name="Lipzen A."/>
            <person name="Grimwood J."/>
            <person name="Schmutz J."/>
            <person name="Clum A."/>
            <person name="Reid I.D."/>
            <person name="Moisan M.C."/>
            <person name="Butler G."/>
            <person name="Nguyen T.T.M."/>
            <person name="Dewar K."/>
            <person name="Conant G."/>
            <person name="Drula E."/>
            <person name="Henrissat B."/>
            <person name="Hansel C."/>
            <person name="Singer S."/>
            <person name="Hutchinson M.I."/>
            <person name="de Vries R.P."/>
            <person name="Natvig D.O."/>
            <person name="Powell A.J."/>
            <person name="Tsang A."/>
            <person name="Grigoriev I.V."/>
        </authorList>
    </citation>
    <scope>NUCLEOTIDE SEQUENCE [LARGE SCALE GENOMIC DNA]</scope>
    <source>
        <strain evidence="2 3">CBS 494.80</strain>
    </source>
</reference>
<dbReference type="InterPro" id="IPR052895">
    <property type="entry name" value="HetReg/Transcr_Mod"/>
</dbReference>
<dbReference type="EMBL" id="JAZHXI010000025">
    <property type="protein sequence ID" value="KAL2059835.1"/>
    <property type="molecule type" value="Genomic_DNA"/>
</dbReference>
<evidence type="ECO:0000313" key="2">
    <source>
        <dbReference type="EMBL" id="KAL2059835.1"/>
    </source>
</evidence>
<gene>
    <name evidence="2" type="ORF">VTL71DRAFT_9990</name>
</gene>
<evidence type="ECO:0000313" key="3">
    <source>
        <dbReference type="Proteomes" id="UP001595075"/>
    </source>
</evidence>
<accession>A0ABR4BQ51</accession>
<name>A0ABR4BQ51_9HELO</name>
<evidence type="ECO:0000259" key="1">
    <source>
        <dbReference type="Pfam" id="PF06985"/>
    </source>
</evidence>
<dbReference type="PANTHER" id="PTHR24148:SF64">
    <property type="entry name" value="HETEROKARYON INCOMPATIBILITY DOMAIN-CONTAINING PROTEIN"/>
    <property type="match status" value="1"/>
</dbReference>
<dbReference type="Proteomes" id="UP001595075">
    <property type="component" value="Unassembled WGS sequence"/>
</dbReference>
<dbReference type="PANTHER" id="PTHR24148">
    <property type="entry name" value="ANKYRIN REPEAT DOMAIN-CONTAINING PROTEIN 39 HOMOLOG-RELATED"/>
    <property type="match status" value="1"/>
</dbReference>
<dbReference type="Pfam" id="PF26639">
    <property type="entry name" value="Het-6_barrel"/>
    <property type="match status" value="1"/>
</dbReference>
<sequence>MSSYLYRQLECFTDTRVLRLAPANQYSDSLIGSLIHISLASDTIVYEALSYVWNNSSSSWTSTYNWSLPEIRYAFYPPMENEEAPESGGGNREVGFGNPNTDSGGQILCDGQEVHIGAELRDALRRIRLPDKERLLWIDALCINQQDVNERNSQVQNMREIYSQADHVLIWVGEHFSGGSACQALLDFITELELLITMIMETHGSKNRKGIESALIEAYDVHLLRWTFLRELLSRAWFGRVWVLQEVANAKRATLHAGSAKCNWDTIAAITRWLSMYDVNGPLNIRGTICSLRSVDMIWRISRLKEDPRRALPRLIEVLVESRLCMSTHAVDKVYGVLGLVCTQDANSIPIDYAIEASDLYQRVAEKELSRTGLEVLYYCTKSEDSSTVGCPSWTPDWTQPCHHTPYFKLGYKASAAGSSREQFRVAGPLLTAKGRIVDRIQIVELLRAIPNGPYFKSKTMNDSQIAVPATLEAISVDENTEDLQSESKDTDMNNDVFDNRSWFPNVMDIAFPQKIVTAESYEALWRTCCCNRTSDGEIPGVDFAASFGDWTKAMMGLKLRDFENFQRKARRFAESFSLYCSNRRFFRCDSGRLGWGPDKMREGDVVGILHGASIPFILRPVGNRFEVIGDAYVHGIMGGEAMDRETVEREIALI</sequence>
<protein>
    <recommendedName>
        <fullName evidence="1">Heterokaryon incompatibility domain-containing protein</fullName>
    </recommendedName>
</protein>
<proteinExistence type="predicted"/>